<accession>T0JU70</accession>
<dbReference type="EMBL" id="AMYD01003386">
    <property type="protein sequence ID" value="EQB46447.1"/>
    <property type="molecule type" value="Genomic_DNA"/>
</dbReference>
<evidence type="ECO:0000313" key="4">
    <source>
        <dbReference type="EMBL" id="EQB46447.1"/>
    </source>
</evidence>
<keyword evidence="3" id="KW-0067">ATP-binding</keyword>
<dbReference type="HOGENOM" id="CLU_3032232_0_0_1"/>
<keyword evidence="2" id="KW-0547">Nucleotide-binding</keyword>
<gene>
    <name evidence="4" type="ORF">CGLO_14498</name>
</gene>
<dbReference type="PROSITE" id="PS00870">
    <property type="entry name" value="CLPAB_1"/>
    <property type="match status" value="1"/>
</dbReference>
<comment type="caution">
    <text evidence="4">The sequence shown here is derived from an EMBL/GenBank/DDBJ whole genome shotgun (WGS) entry which is preliminary data.</text>
</comment>
<reference evidence="5" key="1">
    <citation type="journal article" date="2013" name="Mol. Plant Microbe Interact.">
        <title>Global aspects of pacC regulation of pathogenicity genes in Colletotrichum gloeosporioides as revealed by transcriptome analysis.</title>
        <authorList>
            <person name="Alkan N."/>
            <person name="Meng X."/>
            <person name="Friedlander G."/>
            <person name="Reuveni E."/>
            <person name="Sukno S."/>
            <person name="Sherman A."/>
            <person name="Thon M."/>
            <person name="Fluhr R."/>
            <person name="Prusky D."/>
        </authorList>
    </citation>
    <scope>NUCLEOTIDE SEQUENCE [LARGE SCALE GENOMIC DNA]</scope>
    <source>
        <strain evidence="5">Cg-14</strain>
    </source>
</reference>
<dbReference type="PANTHER" id="PTHR11638:SF155">
    <property type="entry name" value="CHAPERONE PROTEIN CLPC1, CHLOROPLASTIC-LIKE"/>
    <property type="match status" value="1"/>
</dbReference>
<dbReference type="STRING" id="1237896.T0JU70"/>
<protein>
    <recommendedName>
        <fullName evidence="6">ATPase AAA-type core domain-containing protein</fullName>
    </recommendedName>
</protein>
<dbReference type="GO" id="GO:0016887">
    <property type="term" value="F:ATP hydrolysis activity"/>
    <property type="evidence" value="ECO:0007669"/>
    <property type="project" value="TreeGrafter"/>
</dbReference>
<dbReference type="Gene3D" id="3.40.50.300">
    <property type="entry name" value="P-loop containing nucleotide triphosphate hydrolases"/>
    <property type="match status" value="1"/>
</dbReference>
<evidence type="ECO:0000313" key="5">
    <source>
        <dbReference type="Proteomes" id="UP000015530"/>
    </source>
</evidence>
<evidence type="ECO:0000256" key="2">
    <source>
        <dbReference type="ARBA" id="ARBA00022741"/>
    </source>
</evidence>
<sequence>MDEIRQAGNIILFIDELHTLIGAGGAEGAIDASNILKPSLARGELQCIGATTQFK</sequence>
<organism evidence="4 5">
    <name type="scientific">Colletotrichum gloeosporioides (strain Cg-14)</name>
    <name type="common">Anthracnose fungus</name>
    <name type="synonym">Glomerella cingulata</name>
    <dbReference type="NCBI Taxonomy" id="1237896"/>
    <lineage>
        <taxon>Eukaryota</taxon>
        <taxon>Fungi</taxon>
        <taxon>Dikarya</taxon>
        <taxon>Ascomycota</taxon>
        <taxon>Pezizomycotina</taxon>
        <taxon>Sordariomycetes</taxon>
        <taxon>Hypocreomycetidae</taxon>
        <taxon>Glomerellales</taxon>
        <taxon>Glomerellaceae</taxon>
        <taxon>Colletotrichum</taxon>
        <taxon>Colletotrichum gloeosporioides species complex</taxon>
    </lineage>
</organism>
<evidence type="ECO:0000256" key="3">
    <source>
        <dbReference type="ARBA" id="ARBA00022840"/>
    </source>
</evidence>
<dbReference type="GO" id="GO:0005737">
    <property type="term" value="C:cytoplasm"/>
    <property type="evidence" value="ECO:0007669"/>
    <property type="project" value="TreeGrafter"/>
</dbReference>
<dbReference type="InterPro" id="IPR027417">
    <property type="entry name" value="P-loop_NTPase"/>
</dbReference>
<dbReference type="AlphaFoldDB" id="T0JU70"/>
<keyword evidence="1" id="KW-0677">Repeat</keyword>
<dbReference type="SUPFAM" id="SSF52540">
    <property type="entry name" value="P-loop containing nucleoside triphosphate hydrolases"/>
    <property type="match status" value="1"/>
</dbReference>
<dbReference type="GO" id="GO:0034605">
    <property type="term" value="P:cellular response to heat"/>
    <property type="evidence" value="ECO:0007669"/>
    <property type="project" value="TreeGrafter"/>
</dbReference>
<evidence type="ECO:0000256" key="1">
    <source>
        <dbReference type="ARBA" id="ARBA00022737"/>
    </source>
</evidence>
<dbReference type="InterPro" id="IPR018368">
    <property type="entry name" value="ClpA/B_CS1"/>
</dbReference>
<dbReference type="InterPro" id="IPR050130">
    <property type="entry name" value="ClpA_ClpB"/>
</dbReference>
<proteinExistence type="predicted"/>
<dbReference type="PANTHER" id="PTHR11638">
    <property type="entry name" value="ATP-DEPENDENT CLP PROTEASE"/>
    <property type="match status" value="1"/>
</dbReference>
<dbReference type="GO" id="GO:0005524">
    <property type="term" value="F:ATP binding"/>
    <property type="evidence" value="ECO:0007669"/>
    <property type="project" value="UniProtKB-KW"/>
</dbReference>
<evidence type="ECO:0008006" key="6">
    <source>
        <dbReference type="Google" id="ProtNLM"/>
    </source>
</evidence>
<name>T0JU70_COLGC</name>
<dbReference type="Proteomes" id="UP000015530">
    <property type="component" value="Unassembled WGS sequence"/>
</dbReference>